<dbReference type="AlphaFoldDB" id="X0W581"/>
<reference evidence="1" key="1">
    <citation type="journal article" date="2014" name="Front. Microbiol.">
        <title>High frequency of phylogenetically diverse reductive dehalogenase-homologous genes in deep subseafloor sedimentary metagenomes.</title>
        <authorList>
            <person name="Kawai M."/>
            <person name="Futagami T."/>
            <person name="Toyoda A."/>
            <person name="Takaki Y."/>
            <person name="Nishi S."/>
            <person name="Hori S."/>
            <person name="Arai W."/>
            <person name="Tsubouchi T."/>
            <person name="Morono Y."/>
            <person name="Uchiyama I."/>
            <person name="Ito T."/>
            <person name="Fujiyama A."/>
            <person name="Inagaki F."/>
            <person name="Takami H."/>
        </authorList>
    </citation>
    <scope>NUCLEOTIDE SEQUENCE</scope>
    <source>
        <strain evidence="1">Expedition CK06-06</strain>
    </source>
</reference>
<accession>X0W581</accession>
<organism evidence="1">
    <name type="scientific">marine sediment metagenome</name>
    <dbReference type="NCBI Taxonomy" id="412755"/>
    <lineage>
        <taxon>unclassified sequences</taxon>
        <taxon>metagenomes</taxon>
        <taxon>ecological metagenomes</taxon>
    </lineage>
</organism>
<feature type="non-terminal residue" evidence="1">
    <location>
        <position position="1"/>
    </location>
</feature>
<comment type="caution">
    <text evidence="1">The sequence shown here is derived from an EMBL/GenBank/DDBJ whole genome shotgun (WGS) entry which is preliminary data.</text>
</comment>
<gene>
    <name evidence="1" type="ORF">S01H1_38794</name>
</gene>
<sequence length="71" mass="8287">PLGEQYLFTCEVHYQILGYTFPQVRDKAVVIPEDFKCMLAYTWIEQGKTSYPQDRDWGGVTVNKIVGMVRR</sequence>
<protein>
    <submittedName>
        <fullName evidence="1">Uncharacterized protein</fullName>
    </submittedName>
</protein>
<evidence type="ECO:0000313" key="1">
    <source>
        <dbReference type="EMBL" id="GAG07871.1"/>
    </source>
</evidence>
<dbReference type="EMBL" id="BARS01024436">
    <property type="protein sequence ID" value="GAG07871.1"/>
    <property type="molecule type" value="Genomic_DNA"/>
</dbReference>
<name>X0W581_9ZZZZ</name>
<proteinExistence type="predicted"/>